<comment type="caution">
    <text evidence="1">The sequence shown here is derived from an EMBL/GenBank/DDBJ whole genome shotgun (WGS) entry which is preliminary data.</text>
</comment>
<dbReference type="AlphaFoldDB" id="K9GPI0"/>
<gene>
    <name evidence="1" type="ORF">C882_2296</name>
</gene>
<sequence length="117" mass="12500">MEEKVRILAEVGGAGATVADVLAEVGGAGATVADVARRHDISRHNIYQWRREARRQGVLPDDAPRFLAVEMAQDKEDGGASGDVRVEIGLGNGRILRVLGNALDDVVARMIRITEAA</sequence>
<name>K9GPI0_9PROT</name>
<dbReference type="SUPFAM" id="SSF48295">
    <property type="entry name" value="TrpR-like"/>
    <property type="match status" value="1"/>
</dbReference>
<evidence type="ECO:0000313" key="2">
    <source>
        <dbReference type="Proteomes" id="UP000009881"/>
    </source>
</evidence>
<reference evidence="1 2" key="1">
    <citation type="journal article" date="2013" name="Genome Announc.">
        <title>Draft Genome Sequence of an Alphaproteobacterium, Caenispirillum salinarum AK4(T), Isolated from a Solar Saltern.</title>
        <authorList>
            <person name="Khatri I."/>
            <person name="Singh A."/>
            <person name="Korpole S."/>
            <person name="Pinnaka A.K."/>
            <person name="Subramanian S."/>
        </authorList>
    </citation>
    <scope>NUCLEOTIDE SEQUENCE [LARGE SCALE GENOMIC DNA]</scope>
    <source>
        <strain evidence="1 2">AK4</strain>
    </source>
</reference>
<evidence type="ECO:0008006" key="3">
    <source>
        <dbReference type="Google" id="ProtNLM"/>
    </source>
</evidence>
<dbReference type="InterPro" id="IPR002514">
    <property type="entry name" value="Transposase_8"/>
</dbReference>
<dbReference type="GO" id="GO:0004803">
    <property type="term" value="F:transposase activity"/>
    <property type="evidence" value="ECO:0007669"/>
    <property type="project" value="InterPro"/>
</dbReference>
<proteinExistence type="predicted"/>
<dbReference type="GO" id="GO:0006313">
    <property type="term" value="P:DNA transposition"/>
    <property type="evidence" value="ECO:0007669"/>
    <property type="project" value="InterPro"/>
</dbReference>
<keyword evidence="2" id="KW-1185">Reference proteome</keyword>
<dbReference type="EMBL" id="ANHY01000027">
    <property type="protein sequence ID" value="EKV26584.1"/>
    <property type="molecule type" value="Genomic_DNA"/>
</dbReference>
<accession>K9GPI0</accession>
<organism evidence="1 2">
    <name type="scientific">Caenispirillum salinarum AK4</name>
    <dbReference type="NCBI Taxonomy" id="1238182"/>
    <lineage>
        <taxon>Bacteria</taxon>
        <taxon>Pseudomonadati</taxon>
        <taxon>Pseudomonadota</taxon>
        <taxon>Alphaproteobacteria</taxon>
        <taxon>Rhodospirillales</taxon>
        <taxon>Novispirillaceae</taxon>
        <taxon>Caenispirillum</taxon>
    </lineage>
</organism>
<dbReference type="Proteomes" id="UP000009881">
    <property type="component" value="Unassembled WGS sequence"/>
</dbReference>
<dbReference type="InterPro" id="IPR010921">
    <property type="entry name" value="Trp_repressor/repl_initiator"/>
</dbReference>
<evidence type="ECO:0000313" key="1">
    <source>
        <dbReference type="EMBL" id="EKV26584.1"/>
    </source>
</evidence>
<dbReference type="RefSeq" id="WP_009542691.1">
    <property type="nucleotide sequence ID" value="NZ_ANHY01000027.1"/>
</dbReference>
<dbReference type="GO" id="GO:0043565">
    <property type="term" value="F:sequence-specific DNA binding"/>
    <property type="evidence" value="ECO:0007669"/>
    <property type="project" value="InterPro"/>
</dbReference>
<dbReference type="Pfam" id="PF01527">
    <property type="entry name" value="HTH_Tnp_1"/>
    <property type="match status" value="1"/>
</dbReference>
<protein>
    <recommendedName>
        <fullName evidence="3">Transposase</fullName>
    </recommendedName>
</protein>
<dbReference type="OrthoDB" id="7267835at2"/>
<dbReference type="eggNOG" id="COG2963">
    <property type="taxonomic scope" value="Bacteria"/>
</dbReference>